<sequence>MGKKDKNHENGCEKSEDTRERGVQNVFEVEYLTLLPQKSVRFLPVPLPARLTELSVTIHPLLEVDDDDIFFSFSKRFA</sequence>
<reference evidence="2" key="1">
    <citation type="submission" date="2012-04" db="EMBL/GenBank/DDBJ databases">
        <title>The Genome Sequence of Loa loa.</title>
        <authorList>
            <consortium name="The Broad Institute Genome Sequencing Platform"/>
            <consortium name="Broad Institute Genome Sequencing Center for Infectious Disease"/>
            <person name="Nutman T.B."/>
            <person name="Fink D.L."/>
            <person name="Russ C."/>
            <person name="Young S."/>
            <person name="Zeng Q."/>
            <person name="Gargeya S."/>
            <person name="Alvarado L."/>
            <person name="Berlin A."/>
            <person name="Chapman S.B."/>
            <person name="Chen Z."/>
            <person name="Freedman E."/>
            <person name="Gellesch M."/>
            <person name="Goldberg J."/>
            <person name="Griggs A."/>
            <person name="Gujja S."/>
            <person name="Heilman E.R."/>
            <person name="Heiman D."/>
            <person name="Howarth C."/>
            <person name="Mehta T."/>
            <person name="Neiman D."/>
            <person name="Pearson M."/>
            <person name="Roberts A."/>
            <person name="Saif S."/>
            <person name="Shea T."/>
            <person name="Shenoy N."/>
            <person name="Sisk P."/>
            <person name="Stolte C."/>
            <person name="Sykes S."/>
            <person name="White J."/>
            <person name="Yandava C."/>
            <person name="Haas B."/>
            <person name="Henn M.R."/>
            <person name="Nusbaum C."/>
            <person name="Birren B."/>
        </authorList>
    </citation>
    <scope>NUCLEOTIDE SEQUENCE [LARGE SCALE GENOMIC DNA]</scope>
</reference>
<proteinExistence type="predicted"/>
<protein>
    <submittedName>
        <fullName evidence="2">Uncharacterized protein</fullName>
    </submittedName>
</protein>
<dbReference type="RefSeq" id="XP_003145578.1">
    <property type="nucleotide sequence ID" value="XM_003145530.1"/>
</dbReference>
<accession>A0A1S0TRB3</accession>
<name>A0A1S0TRB3_LOALO</name>
<dbReference type="KEGG" id="loa:LOAG_10004"/>
<evidence type="ECO:0000256" key="1">
    <source>
        <dbReference type="SAM" id="MobiDB-lite"/>
    </source>
</evidence>
<dbReference type="AlphaFoldDB" id="A0A1S0TRB3"/>
<dbReference type="EMBL" id="JH712176">
    <property type="protein sequence ID" value="EFO18492.1"/>
    <property type="molecule type" value="Genomic_DNA"/>
</dbReference>
<organism evidence="2">
    <name type="scientific">Loa loa</name>
    <name type="common">Eye worm</name>
    <name type="synonym">Filaria loa</name>
    <dbReference type="NCBI Taxonomy" id="7209"/>
    <lineage>
        <taxon>Eukaryota</taxon>
        <taxon>Metazoa</taxon>
        <taxon>Ecdysozoa</taxon>
        <taxon>Nematoda</taxon>
        <taxon>Chromadorea</taxon>
        <taxon>Rhabditida</taxon>
        <taxon>Spirurina</taxon>
        <taxon>Spiruromorpha</taxon>
        <taxon>Filarioidea</taxon>
        <taxon>Onchocercidae</taxon>
        <taxon>Loa</taxon>
    </lineage>
</organism>
<dbReference type="InParanoid" id="A0A1S0TRB3"/>
<feature type="region of interest" description="Disordered" evidence="1">
    <location>
        <begin position="1"/>
        <end position="20"/>
    </location>
</feature>
<gene>
    <name evidence="2" type="ORF">LOAG_10004</name>
</gene>
<dbReference type="GeneID" id="9947443"/>
<evidence type="ECO:0000313" key="2">
    <source>
        <dbReference type="EMBL" id="EFO18492.1"/>
    </source>
</evidence>
<dbReference type="CTD" id="9947443"/>